<name>A0AAD2CES2_9STRA</name>
<comment type="caution">
    <text evidence="2">The sequence shown here is derived from an EMBL/GenBank/DDBJ whole genome shotgun (WGS) entry which is preliminary data.</text>
</comment>
<feature type="compositionally biased region" description="Polar residues" evidence="1">
    <location>
        <begin position="92"/>
        <end position="102"/>
    </location>
</feature>
<feature type="region of interest" description="Disordered" evidence="1">
    <location>
        <begin position="291"/>
        <end position="350"/>
    </location>
</feature>
<gene>
    <name evidence="2" type="ORF">CYCCA115_LOCUS1655</name>
</gene>
<dbReference type="EMBL" id="CAKOGP040000079">
    <property type="protein sequence ID" value="CAJ1929321.1"/>
    <property type="molecule type" value="Genomic_DNA"/>
</dbReference>
<feature type="compositionally biased region" description="Polar residues" evidence="1">
    <location>
        <begin position="337"/>
        <end position="350"/>
    </location>
</feature>
<dbReference type="AlphaFoldDB" id="A0AAD2CES2"/>
<accession>A0AAD2CES2</accession>
<feature type="region of interest" description="Disordered" evidence="1">
    <location>
        <begin position="758"/>
        <end position="792"/>
    </location>
</feature>
<sequence length="1006" mass="111612">MKDSITNPPEKDPNSIMTVADQGQGGLEEKPRSNSTTQSSIALTKDNPAITTSQRRSKRYPSKTAEDGAMKGRSLFPSDVAQGQDGSMAKARSNSTPPSSTDFIEDNPDTMISKSQRKQTPPSKTAEDGAAISKCPGWWAEASTDQADAHSYDEIAALILSGLKVYDPSLGGSMPQLRSSMQNLFSLGDLKDANDDKASWSLREYFLRLVTQCPTVVFDLATAQRVIKTNKKSPRFWEFALMFDPALIVQRAEPLTWMWLAASEFFAHPWTGPAILPPIVEEFERLARESKISKAQSKSKKRPASTPENPKGAEANDSRQSPAVPMQTDPAPKGRSQPFQRTPPSDATPPRQQVILSDAVHVIASTPTGTQEASAPTDAVVQASQPCVRTSGEHGAEDHNSAPTYRDAAASLPASTVPLTTDERLTRLLAVTWNASPFRHITIFNVSIVFDWQGVGSSEFNQVQTAYNAFHQFASGIWGEITSTVVLLPFADGRFTRQQLWIRNLKEFDEKAKDWAHLKIYLDPNFGNPYILNKPGKTGSKTCKTRMRFGMDTAPPILMQELRSVLSSEPRAGVFPTPIQVSDMVRLGFLPLLPQELAIGPYCKDLMRLCDFQYPIGLMQEWVNNPRFFSAKFTGSSRGLLCWHVFVPKSFAREADLILAANLDIRKPSCAPFQAPTHYTRDWQAAKDELVLGKQCPQLQSVIEAMRERTRATRVLTATYRIPIELPGMLTSAVTENFGKLTLLRFLIAVIVTGAQAKKAEDAKPKKPPAKAIEVLSDSESSGDDDDDDGPPTFEWTTIIKKSLVASTPKPVEETTTSLLTAPKSPKDDDALIDKLAQMDLTNDSPSPLFVMILPAKKDGCYFVVVRQRYLPLAMNVLDNLPSFLQFHLGESSFLHFIRVIKNWSATDLAYQNRKLHIEWVPSELRSRCIDNPTDKQGDQVHDPMDFLLCMEDPVEILEGTLHIDIHAKHVRDVDDGLSVIGYLKDWNNSRPLFRPSRLSLTRGTV</sequence>
<feature type="compositionally biased region" description="Acidic residues" evidence="1">
    <location>
        <begin position="781"/>
        <end position="790"/>
    </location>
</feature>
<organism evidence="2 3">
    <name type="scientific">Cylindrotheca closterium</name>
    <dbReference type="NCBI Taxonomy" id="2856"/>
    <lineage>
        <taxon>Eukaryota</taxon>
        <taxon>Sar</taxon>
        <taxon>Stramenopiles</taxon>
        <taxon>Ochrophyta</taxon>
        <taxon>Bacillariophyta</taxon>
        <taxon>Bacillariophyceae</taxon>
        <taxon>Bacillariophycidae</taxon>
        <taxon>Bacillariales</taxon>
        <taxon>Bacillariaceae</taxon>
        <taxon>Cylindrotheca</taxon>
    </lineage>
</organism>
<evidence type="ECO:0000256" key="1">
    <source>
        <dbReference type="SAM" id="MobiDB-lite"/>
    </source>
</evidence>
<dbReference type="Proteomes" id="UP001295423">
    <property type="component" value="Unassembled WGS sequence"/>
</dbReference>
<feature type="compositionally biased region" description="Polar residues" evidence="1">
    <location>
        <begin position="33"/>
        <end position="42"/>
    </location>
</feature>
<feature type="compositionally biased region" description="Basic and acidic residues" evidence="1">
    <location>
        <begin position="1"/>
        <end position="13"/>
    </location>
</feature>
<evidence type="ECO:0000313" key="3">
    <source>
        <dbReference type="Proteomes" id="UP001295423"/>
    </source>
</evidence>
<feature type="compositionally biased region" description="Polar residues" evidence="1">
    <location>
        <begin position="110"/>
        <end position="123"/>
    </location>
</feature>
<evidence type="ECO:0000313" key="2">
    <source>
        <dbReference type="EMBL" id="CAJ1929321.1"/>
    </source>
</evidence>
<proteinExistence type="predicted"/>
<protein>
    <submittedName>
        <fullName evidence="2">Uncharacterized protein</fullName>
    </submittedName>
</protein>
<feature type="region of interest" description="Disordered" evidence="1">
    <location>
        <begin position="1"/>
        <end position="130"/>
    </location>
</feature>
<reference evidence="2" key="1">
    <citation type="submission" date="2023-08" db="EMBL/GenBank/DDBJ databases">
        <authorList>
            <person name="Audoor S."/>
            <person name="Bilcke G."/>
        </authorList>
    </citation>
    <scope>NUCLEOTIDE SEQUENCE</scope>
</reference>
<keyword evidence="3" id="KW-1185">Reference proteome</keyword>